<keyword evidence="1" id="KW-0472">Membrane</keyword>
<keyword evidence="3" id="KW-1185">Reference proteome</keyword>
<keyword evidence="1" id="KW-0812">Transmembrane</keyword>
<evidence type="ECO:0000313" key="2">
    <source>
        <dbReference type="EMBL" id="ACL64171.1"/>
    </source>
</evidence>
<dbReference type="RefSeq" id="WP_012632187.1">
    <property type="nucleotide sequence ID" value="NC_011891.1"/>
</dbReference>
<keyword evidence="1" id="KW-1133">Transmembrane helix</keyword>
<proteinExistence type="predicted"/>
<organism evidence="2 3">
    <name type="scientific">Anaeromyxobacter dehalogenans (strain ATCC BAA-258 / DSM 21875 / 2CP-1)</name>
    <dbReference type="NCBI Taxonomy" id="455488"/>
    <lineage>
        <taxon>Bacteria</taxon>
        <taxon>Pseudomonadati</taxon>
        <taxon>Myxococcota</taxon>
        <taxon>Myxococcia</taxon>
        <taxon>Myxococcales</taxon>
        <taxon>Cystobacterineae</taxon>
        <taxon>Anaeromyxobacteraceae</taxon>
        <taxon>Anaeromyxobacter</taxon>
    </lineage>
</organism>
<dbReference type="KEGG" id="acp:A2cp1_0819"/>
<name>B8JDS6_ANAD2</name>
<protein>
    <submittedName>
        <fullName evidence="2">Uncharacterized protein</fullName>
    </submittedName>
</protein>
<accession>B8JDS6</accession>
<dbReference type="HOGENOM" id="CLU_3195418_0_0_7"/>
<gene>
    <name evidence="2" type="ordered locus">A2cp1_0819</name>
</gene>
<dbReference type="AlphaFoldDB" id="B8JDS6"/>
<dbReference type="Proteomes" id="UP000007089">
    <property type="component" value="Chromosome"/>
</dbReference>
<feature type="transmembrane region" description="Helical" evidence="1">
    <location>
        <begin position="25"/>
        <end position="44"/>
    </location>
</feature>
<evidence type="ECO:0000313" key="3">
    <source>
        <dbReference type="Proteomes" id="UP000007089"/>
    </source>
</evidence>
<dbReference type="EMBL" id="CP001359">
    <property type="protein sequence ID" value="ACL64171.1"/>
    <property type="molecule type" value="Genomic_DNA"/>
</dbReference>
<reference evidence="2" key="1">
    <citation type="submission" date="2009-01" db="EMBL/GenBank/DDBJ databases">
        <title>Complete sequence of Anaeromyxobacter dehalogenans 2CP-1.</title>
        <authorList>
            <consortium name="US DOE Joint Genome Institute"/>
            <person name="Lucas S."/>
            <person name="Copeland A."/>
            <person name="Lapidus A."/>
            <person name="Glavina del Rio T."/>
            <person name="Dalin E."/>
            <person name="Tice H."/>
            <person name="Bruce D."/>
            <person name="Goodwin L."/>
            <person name="Pitluck S."/>
            <person name="Saunders E."/>
            <person name="Brettin T."/>
            <person name="Detter J.C."/>
            <person name="Han C."/>
            <person name="Larimer F."/>
            <person name="Land M."/>
            <person name="Hauser L."/>
            <person name="Kyrpides N."/>
            <person name="Ovchinnikova G."/>
            <person name="Beliaev A.S."/>
            <person name="Richardson P."/>
        </authorList>
    </citation>
    <scope>NUCLEOTIDE SEQUENCE</scope>
    <source>
        <strain evidence="2">2CP-1</strain>
    </source>
</reference>
<sequence length="45" mass="4721">MPRAPRIARAQAVALARTEALDHRWTGWLTAAVAVALLAAGLLGL</sequence>
<evidence type="ECO:0000256" key="1">
    <source>
        <dbReference type="SAM" id="Phobius"/>
    </source>
</evidence>